<evidence type="ECO:0000256" key="1">
    <source>
        <dbReference type="ARBA" id="ARBA00004123"/>
    </source>
</evidence>
<dbReference type="GO" id="GO:0005634">
    <property type="term" value="C:nucleus"/>
    <property type="evidence" value="ECO:0007669"/>
    <property type="project" value="UniProtKB-SubCell"/>
</dbReference>
<keyword evidence="5" id="KW-0539">Nucleus</keyword>
<keyword evidence="4" id="KW-0804">Transcription</keyword>
<feature type="region of interest" description="Disordered" evidence="6">
    <location>
        <begin position="141"/>
        <end position="181"/>
    </location>
</feature>
<dbReference type="OrthoDB" id="2143914at2759"/>
<dbReference type="PROSITE" id="PS51294">
    <property type="entry name" value="HTH_MYB"/>
    <property type="match status" value="2"/>
</dbReference>
<gene>
    <name evidence="9" type="ORF">DVH24_041321</name>
</gene>
<feature type="domain" description="Myb-like" evidence="7">
    <location>
        <begin position="9"/>
        <end position="61"/>
    </location>
</feature>
<comment type="caution">
    <text evidence="9">The sequence shown here is derived from an EMBL/GenBank/DDBJ whole genome shotgun (WGS) entry which is preliminary data.</text>
</comment>
<dbReference type="Gramene" id="mRNA:MD13G0139800">
    <property type="protein sequence ID" value="mRNA:MD13G0139800"/>
    <property type="gene ID" value="MD13G0139800"/>
</dbReference>
<dbReference type="GO" id="GO:0003677">
    <property type="term" value="F:DNA binding"/>
    <property type="evidence" value="ECO:0007669"/>
    <property type="project" value="UniProtKB-KW"/>
</dbReference>
<evidence type="ECO:0000256" key="2">
    <source>
        <dbReference type="ARBA" id="ARBA00023015"/>
    </source>
</evidence>
<dbReference type="PROSITE" id="PS50090">
    <property type="entry name" value="MYB_LIKE"/>
    <property type="match status" value="2"/>
</dbReference>
<feature type="domain" description="HTH myb-type" evidence="8">
    <location>
        <begin position="9"/>
        <end position="61"/>
    </location>
</feature>
<dbReference type="STRING" id="3750.A0A498IDK5"/>
<keyword evidence="10" id="KW-1185">Reference proteome</keyword>
<organism evidence="9 10">
    <name type="scientific">Malus domestica</name>
    <name type="common">Apple</name>
    <name type="synonym">Pyrus malus</name>
    <dbReference type="NCBI Taxonomy" id="3750"/>
    <lineage>
        <taxon>Eukaryota</taxon>
        <taxon>Viridiplantae</taxon>
        <taxon>Streptophyta</taxon>
        <taxon>Embryophyta</taxon>
        <taxon>Tracheophyta</taxon>
        <taxon>Spermatophyta</taxon>
        <taxon>Magnoliopsida</taxon>
        <taxon>eudicotyledons</taxon>
        <taxon>Gunneridae</taxon>
        <taxon>Pentapetalae</taxon>
        <taxon>rosids</taxon>
        <taxon>fabids</taxon>
        <taxon>Rosales</taxon>
        <taxon>Rosaceae</taxon>
        <taxon>Amygdaloideae</taxon>
        <taxon>Maleae</taxon>
        <taxon>Malus</taxon>
    </lineage>
</organism>
<dbReference type="EMBL" id="RDQH01000339">
    <property type="protein sequence ID" value="RXH80174.1"/>
    <property type="molecule type" value="Genomic_DNA"/>
</dbReference>
<dbReference type="SUPFAM" id="SSF46689">
    <property type="entry name" value="Homeodomain-like"/>
    <property type="match status" value="1"/>
</dbReference>
<dbReference type="PANTHER" id="PTHR47999:SF91">
    <property type="entry name" value="TRANSCRIPTION FACTOR MYB111"/>
    <property type="match status" value="1"/>
</dbReference>
<proteinExistence type="predicted"/>
<comment type="subcellular location">
    <subcellularLocation>
        <location evidence="1">Nucleus</location>
    </subcellularLocation>
</comment>
<keyword evidence="2" id="KW-0805">Transcription regulation</keyword>
<evidence type="ECO:0000256" key="3">
    <source>
        <dbReference type="ARBA" id="ARBA00023125"/>
    </source>
</evidence>
<keyword evidence="3" id="KW-0238">DNA-binding</keyword>
<evidence type="ECO:0000313" key="9">
    <source>
        <dbReference type="EMBL" id="RXH80174.1"/>
    </source>
</evidence>
<dbReference type="InterPro" id="IPR017930">
    <property type="entry name" value="Myb_dom"/>
</dbReference>
<reference evidence="9 10" key="1">
    <citation type="submission" date="2018-10" db="EMBL/GenBank/DDBJ databases">
        <title>A high-quality apple genome assembly.</title>
        <authorList>
            <person name="Hu J."/>
        </authorList>
    </citation>
    <scope>NUCLEOTIDE SEQUENCE [LARGE SCALE GENOMIC DNA]</scope>
    <source>
        <strain evidence="10">cv. HFTH1</strain>
        <tissue evidence="9">Young leaf</tissue>
    </source>
</reference>
<dbReference type="Pfam" id="PF00249">
    <property type="entry name" value="Myb_DNA-binding"/>
    <property type="match status" value="2"/>
</dbReference>
<dbReference type="InterPro" id="IPR001005">
    <property type="entry name" value="SANT/Myb"/>
</dbReference>
<evidence type="ECO:0000256" key="6">
    <source>
        <dbReference type="SAM" id="MobiDB-lite"/>
    </source>
</evidence>
<feature type="domain" description="HTH myb-type" evidence="8">
    <location>
        <begin position="62"/>
        <end position="116"/>
    </location>
</feature>
<dbReference type="FunFam" id="1.10.10.60:FF:000121">
    <property type="entry name" value="Myb transcription factor"/>
    <property type="match status" value="1"/>
</dbReference>
<dbReference type="SMR" id="A0A498IDK5"/>
<dbReference type="Proteomes" id="UP000290289">
    <property type="component" value="Chromosome 13"/>
</dbReference>
<evidence type="ECO:0000259" key="8">
    <source>
        <dbReference type="PROSITE" id="PS51294"/>
    </source>
</evidence>
<dbReference type="SMART" id="SM00717">
    <property type="entry name" value="SANT"/>
    <property type="match status" value="2"/>
</dbReference>
<evidence type="ECO:0000313" key="10">
    <source>
        <dbReference type="Proteomes" id="UP000290289"/>
    </source>
</evidence>
<dbReference type="InterPro" id="IPR015495">
    <property type="entry name" value="Myb_TF_plants"/>
</dbReference>
<accession>A0A498IDK5</accession>
<dbReference type="AlphaFoldDB" id="A0A498IDK5"/>
<evidence type="ECO:0000256" key="4">
    <source>
        <dbReference type="ARBA" id="ARBA00023163"/>
    </source>
</evidence>
<dbReference type="InterPro" id="IPR009057">
    <property type="entry name" value="Homeodomain-like_sf"/>
</dbReference>
<dbReference type="CDD" id="cd00167">
    <property type="entry name" value="SANT"/>
    <property type="match status" value="2"/>
</dbReference>
<sequence>MGRAPCCEKLGLKRGKWTAEEDEILTKYIHAHGEGSWRSLPKNTGLLRSGKSCRLRWINYLRADLKRGNFTAEEEETIVKLHRALGNRWSLIAAHLPGRTDNGIKNYWNSHLSRKIYSFIKLGNEYLPTILNDVKKITSCNKHRKGTRASRSTMNNKSKNKNLAPFNSRKSEANPELGNPSLPTGTIINLGQVGNEDINLRGLESWDPIKNGDGEAIGMLGMQYSFLDGAEMINLDPCGEQKKSAQLWLGKKENNITGSSTAIYGDNDGETEVLGTSCECVGTMDLNNNIFEIEGRRSTSIWSSSNAAESGGGGGGGELYSFASSMNSGFDDEWLDWGWAGGGLQCHNGELEWRDEGETIAWLWENGSTGEGQ</sequence>
<evidence type="ECO:0000259" key="7">
    <source>
        <dbReference type="PROSITE" id="PS50090"/>
    </source>
</evidence>
<evidence type="ECO:0000256" key="5">
    <source>
        <dbReference type="ARBA" id="ARBA00023242"/>
    </source>
</evidence>
<protein>
    <recommendedName>
        <fullName evidence="11">MYB domain class transcription factor</fullName>
    </recommendedName>
</protein>
<evidence type="ECO:0008006" key="11">
    <source>
        <dbReference type="Google" id="ProtNLM"/>
    </source>
</evidence>
<dbReference type="PANTHER" id="PTHR47999">
    <property type="entry name" value="TRANSCRIPTION FACTOR MYB8-RELATED-RELATED"/>
    <property type="match status" value="1"/>
</dbReference>
<name>A0A498IDK5_MALDO</name>
<feature type="domain" description="Myb-like" evidence="7">
    <location>
        <begin position="62"/>
        <end position="112"/>
    </location>
</feature>
<dbReference type="Gene3D" id="1.10.10.60">
    <property type="entry name" value="Homeodomain-like"/>
    <property type="match status" value="2"/>
</dbReference>